<comment type="similarity">
    <text evidence="2">Belongs to the membrane fusion protein (MFP) (TC 8.A.1) family.</text>
</comment>
<accession>A0ABN6VP59</accession>
<dbReference type="Gene3D" id="1.10.287.470">
    <property type="entry name" value="Helix hairpin bin"/>
    <property type="match status" value="1"/>
</dbReference>
<dbReference type="Pfam" id="PF25917">
    <property type="entry name" value="BSH_RND"/>
    <property type="match status" value="1"/>
</dbReference>
<dbReference type="InterPro" id="IPR050465">
    <property type="entry name" value="UPF0194_transport"/>
</dbReference>
<feature type="domain" description="YknX-like beta-barrel" evidence="8">
    <location>
        <begin position="219"/>
        <end position="294"/>
    </location>
</feature>
<feature type="domain" description="Multidrug resistance protein MdtA-like alpha-helical hairpin" evidence="6">
    <location>
        <begin position="103"/>
        <end position="177"/>
    </location>
</feature>
<feature type="region of interest" description="Disordered" evidence="5">
    <location>
        <begin position="314"/>
        <end position="350"/>
    </location>
</feature>
<evidence type="ECO:0000256" key="3">
    <source>
        <dbReference type="ARBA" id="ARBA00023054"/>
    </source>
</evidence>
<dbReference type="InterPro" id="IPR006143">
    <property type="entry name" value="RND_pump_MFP"/>
</dbReference>
<organism evidence="9 10">
    <name type="scientific">Geotalea uraniireducens</name>
    <dbReference type="NCBI Taxonomy" id="351604"/>
    <lineage>
        <taxon>Bacteria</taxon>
        <taxon>Pseudomonadati</taxon>
        <taxon>Thermodesulfobacteriota</taxon>
        <taxon>Desulfuromonadia</taxon>
        <taxon>Geobacterales</taxon>
        <taxon>Geobacteraceae</taxon>
        <taxon>Geotalea</taxon>
    </lineage>
</organism>
<dbReference type="EMBL" id="AP027151">
    <property type="protein sequence ID" value="BDV42079.1"/>
    <property type="molecule type" value="Genomic_DNA"/>
</dbReference>
<dbReference type="InterPro" id="IPR058636">
    <property type="entry name" value="Beta-barrel_YknX"/>
</dbReference>
<sequence length="397" mass="41936">MKKYLILAVAVLAVGIGSIYAMYGKTPAVTFRTATVERGDIISTVSATGTLNAVTTVQVGTQVSGTIQQLFVDYNSPVRRGQVIARLDPAIFNAQVEQARGNLLAAEANLQKAKVTAADARRTLERNRQLLKDGIVAQSDFDTAQTTSDTAQAGIQSAAATIVQMRGALRQAQTNLNNATIRSPVDGVVISRSVDVGQTVAASLQTPTLFTIAQDLTRMQIETSVDESDISRVRLGQPVAFTVDAYPNVKFAGNVTQVRNAPVTVSNVVTYVVVVGVDNKDLRLKPGMTANVAIETNRKENVLTLPAAALRFKPATDGGKRSRGNTAKSGKKGSDGERVFLPGPDGKAQPVRVTTGISNDTFIELVGGGLKEGDQVIVGTLSAEKKNGTGGHFGPRF</sequence>
<feature type="domain" description="Multidrug resistance protein MdtA-like barrel-sandwich hybrid" evidence="7">
    <location>
        <begin position="56"/>
        <end position="209"/>
    </location>
</feature>
<proteinExistence type="inferred from homology"/>
<protein>
    <submittedName>
        <fullName evidence="9">RND transporter</fullName>
    </submittedName>
</protein>
<keyword evidence="10" id="KW-1185">Reference proteome</keyword>
<evidence type="ECO:0000259" key="8">
    <source>
        <dbReference type="Pfam" id="PF25990"/>
    </source>
</evidence>
<dbReference type="PANTHER" id="PTHR32347">
    <property type="entry name" value="EFFLUX SYSTEM COMPONENT YKNX-RELATED"/>
    <property type="match status" value="1"/>
</dbReference>
<name>A0ABN6VP59_9BACT</name>
<dbReference type="Proteomes" id="UP001317705">
    <property type="component" value="Chromosome"/>
</dbReference>
<evidence type="ECO:0000259" key="6">
    <source>
        <dbReference type="Pfam" id="PF25876"/>
    </source>
</evidence>
<dbReference type="Gene3D" id="2.40.420.20">
    <property type="match status" value="1"/>
</dbReference>
<dbReference type="PANTHER" id="PTHR32347:SF14">
    <property type="entry name" value="EFFLUX SYSTEM COMPONENT YKNX-RELATED"/>
    <property type="match status" value="1"/>
</dbReference>
<evidence type="ECO:0000313" key="9">
    <source>
        <dbReference type="EMBL" id="BDV42079.1"/>
    </source>
</evidence>
<dbReference type="Pfam" id="PF25990">
    <property type="entry name" value="Beta-barrel_YknX"/>
    <property type="match status" value="1"/>
</dbReference>
<evidence type="ECO:0000256" key="2">
    <source>
        <dbReference type="ARBA" id="ARBA00009477"/>
    </source>
</evidence>
<dbReference type="Pfam" id="PF25876">
    <property type="entry name" value="HH_MFP_RND"/>
    <property type="match status" value="1"/>
</dbReference>
<dbReference type="Gene3D" id="2.40.30.170">
    <property type="match status" value="1"/>
</dbReference>
<dbReference type="NCBIfam" id="TIGR01730">
    <property type="entry name" value="RND_mfp"/>
    <property type="match status" value="1"/>
</dbReference>
<evidence type="ECO:0000256" key="5">
    <source>
        <dbReference type="SAM" id="MobiDB-lite"/>
    </source>
</evidence>
<dbReference type="SUPFAM" id="SSF111369">
    <property type="entry name" value="HlyD-like secretion proteins"/>
    <property type="match status" value="1"/>
</dbReference>
<evidence type="ECO:0000256" key="4">
    <source>
        <dbReference type="SAM" id="Coils"/>
    </source>
</evidence>
<evidence type="ECO:0000313" key="10">
    <source>
        <dbReference type="Proteomes" id="UP001317705"/>
    </source>
</evidence>
<dbReference type="RefSeq" id="WP_282002304.1">
    <property type="nucleotide sequence ID" value="NZ_AP027151.1"/>
</dbReference>
<gene>
    <name evidence="9" type="ORF">GURASL_10020</name>
</gene>
<dbReference type="Gene3D" id="2.40.50.100">
    <property type="match status" value="1"/>
</dbReference>
<keyword evidence="3 4" id="KW-0175">Coiled coil</keyword>
<dbReference type="InterPro" id="IPR058624">
    <property type="entry name" value="MdtA-like_HH"/>
</dbReference>
<evidence type="ECO:0000259" key="7">
    <source>
        <dbReference type="Pfam" id="PF25917"/>
    </source>
</evidence>
<feature type="coiled-coil region" evidence="4">
    <location>
        <begin position="96"/>
        <end position="123"/>
    </location>
</feature>
<evidence type="ECO:0000256" key="1">
    <source>
        <dbReference type="ARBA" id="ARBA00004196"/>
    </source>
</evidence>
<comment type="subcellular location">
    <subcellularLocation>
        <location evidence="1">Cell envelope</location>
    </subcellularLocation>
</comment>
<dbReference type="InterPro" id="IPR058625">
    <property type="entry name" value="MdtA-like_BSH"/>
</dbReference>
<reference evidence="9 10" key="1">
    <citation type="submission" date="2022-12" db="EMBL/GenBank/DDBJ databases">
        <title>Polyphasic characterization of Geotalea uranireducens NIT-SL11 newly isolated from a complex of sewage sludge and microbially reduced graphene oxide.</title>
        <authorList>
            <person name="Xie L."/>
            <person name="Yoshida N."/>
            <person name="Meng L."/>
        </authorList>
    </citation>
    <scope>NUCLEOTIDE SEQUENCE [LARGE SCALE GENOMIC DNA]</scope>
    <source>
        <strain evidence="9 10">NIT-SL11</strain>
    </source>
</reference>